<keyword evidence="3" id="KW-1185">Reference proteome</keyword>
<organism evidence="2 3">
    <name type="scientific">Streptomyces marispadix</name>
    <dbReference type="NCBI Taxonomy" id="2922868"/>
    <lineage>
        <taxon>Bacteria</taxon>
        <taxon>Bacillati</taxon>
        <taxon>Actinomycetota</taxon>
        <taxon>Actinomycetes</taxon>
        <taxon>Kitasatosporales</taxon>
        <taxon>Streptomycetaceae</taxon>
        <taxon>Streptomyces</taxon>
    </lineage>
</organism>
<evidence type="ECO:0000313" key="3">
    <source>
        <dbReference type="Proteomes" id="UP001166784"/>
    </source>
</evidence>
<feature type="region of interest" description="Disordered" evidence="1">
    <location>
        <begin position="49"/>
        <end position="122"/>
    </location>
</feature>
<feature type="compositionally biased region" description="Basic and acidic residues" evidence="1">
    <location>
        <begin position="87"/>
        <end position="102"/>
    </location>
</feature>
<dbReference type="EMBL" id="JAKWJU010000002">
    <property type="protein sequence ID" value="MCH6160895.1"/>
    <property type="molecule type" value="Genomic_DNA"/>
</dbReference>
<evidence type="ECO:0000256" key="1">
    <source>
        <dbReference type="SAM" id="MobiDB-lite"/>
    </source>
</evidence>
<accession>A0ABS9SX93</accession>
<gene>
    <name evidence="2" type="ORF">MMA15_10925</name>
</gene>
<reference evidence="2" key="1">
    <citation type="submission" date="2022-03" db="EMBL/GenBank/DDBJ databases">
        <authorList>
            <person name="Santos J.D.N."/>
            <person name="Kallscheuer N."/>
            <person name="Jogler C."/>
            <person name="Lage O.M."/>
        </authorList>
    </citation>
    <scope>NUCLEOTIDE SEQUENCE</scope>
    <source>
        <strain evidence="2">M600PL45_2</strain>
    </source>
</reference>
<protein>
    <recommendedName>
        <fullName evidence="4">DUF2382 domain-containing protein</fullName>
    </recommendedName>
</protein>
<evidence type="ECO:0000313" key="2">
    <source>
        <dbReference type="EMBL" id="MCH6160895.1"/>
    </source>
</evidence>
<evidence type="ECO:0008006" key="4">
    <source>
        <dbReference type="Google" id="ProtNLM"/>
    </source>
</evidence>
<dbReference type="RefSeq" id="WP_241058917.1">
    <property type="nucleotide sequence ID" value="NZ_JAKWJU010000002.1"/>
</dbReference>
<sequence length="181" mass="20176">MGNTSFTVLRTARHDVPAEPPRTQFAELTGAYWLEPIYAGLANEWNRQGRTVPGAPREQWRVPPDESTGAEGTARETGSADPQGGLEGRREERPERRPEARQEVQGGQESGAGPRLRQVRDVREVRDFREVRDVREVPAARRVREIPRARDVPEVTEATEVPKASEAFAASATPEASEVRE</sequence>
<comment type="caution">
    <text evidence="2">The sequence shown here is derived from an EMBL/GenBank/DDBJ whole genome shotgun (WGS) entry which is preliminary data.</text>
</comment>
<name>A0ABS9SX93_9ACTN</name>
<dbReference type="Proteomes" id="UP001166784">
    <property type="component" value="Unassembled WGS sequence"/>
</dbReference>
<proteinExistence type="predicted"/>
<feature type="region of interest" description="Disordered" evidence="1">
    <location>
        <begin position="154"/>
        <end position="181"/>
    </location>
</feature>
<reference evidence="2" key="2">
    <citation type="journal article" date="2023" name="Int. J. Syst. Evol. Microbiol.">
        <title>Streptomyces marispadix sp. nov., isolated from marine beach sediment of the Northern Coast of Portugal.</title>
        <authorList>
            <person name="dos Santos J.D.N."/>
            <person name="Vitorino I.R."/>
            <person name="Kallscheuer N."/>
            <person name="Srivastava A."/>
            <person name="Krautwurst S."/>
            <person name="Marz M."/>
            <person name="Jogler C."/>
            <person name="Lobo Da Cunha A."/>
            <person name="Catita J."/>
            <person name="Goncalves H."/>
            <person name="Gonzalez I."/>
            <person name="Reyes F."/>
            <person name="Lage O.M."/>
        </authorList>
    </citation>
    <scope>NUCLEOTIDE SEQUENCE</scope>
    <source>
        <strain evidence="2">M600PL45_2</strain>
    </source>
</reference>